<feature type="region of interest" description="Disordered" evidence="1">
    <location>
        <begin position="39"/>
        <end position="63"/>
    </location>
</feature>
<gene>
    <name evidence="2" type="ORF">FALBO_3633</name>
</gene>
<dbReference type="Proteomes" id="UP000554235">
    <property type="component" value="Unassembled WGS sequence"/>
</dbReference>
<sequence length="276" mass="29532">MTEFLEEATDILADDGAEAGAETEELSASKVLDSLSIDGLDTGGEVEGGGSIDQEVQDGMDQSQREMKNVVEKLEKGEPGAAEEAQQLQSRWATKFQDVWASAKTFGSFVGVEMAKGALFSAGTEMVKKLLTQPGADPANDERVKISLAIAKSAKILQDALDTWTKWQAAHYEERDSYGSIKAEGLSISIFVVLQSRISSLAQQRDEMTPLVNKAKQTKTLEAVKALLKADMAYAKAVVNMSDQISSGMTAMTDAGLPTKSAEVQAAYTNLVVVSP</sequence>
<dbReference type="AlphaFoldDB" id="A0A8H4LJV0"/>
<organism evidence="2 3">
    <name type="scientific">Fusarium albosuccineum</name>
    <dbReference type="NCBI Taxonomy" id="1237068"/>
    <lineage>
        <taxon>Eukaryota</taxon>
        <taxon>Fungi</taxon>
        <taxon>Dikarya</taxon>
        <taxon>Ascomycota</taxon>
        <taxon>Pezizomycotina</taxon>
        <taxon>Sordariomycetes</taxon>
        <taxon>Hypocreomycetidae</taxon>
        <taxon>Hypocreales</taxon>
        <taxon>Nectriaceae</taxon>
        <taxon>Fusarium</taxon>
        <taxon>Fusarium decemcellulare species complex</taxon>
    </lineage>
</organism>
<comment type="caution">
    <text evidence="2">The sequence shown here is derived from an EMBL/GenBank/DDBJ whole genome shotgun (WGS) entry which is preliminary data.</text>
</comment>
<evidence type="ECO:0000256" key="1">
    <source>
        <dbReference type="SAM" id="MobiDB-lite"/>
    </source>
</evidence>
<name>A0A8H4LJV0_9HYPO</name>
<proteinExistence type="predicted"/>
<protein>
    <submittedName>
        <fullName evidence="2">Uncharacterized protein</fullName>
    </submittedName>
</protein>
<keyword evidence="3" id="KW-1185">Reference proteome</keyword>
<dbReference type="OrthoDB" id="5148387at2759"/>
<evidence type="ECO:0000313" key="3">
    <source>
        <dbReference type="Proteomes" id="UP000554235"/>
    </source>
</evidence>
<feature type="compositionally biased region" description="Gly residues" evidence="1">
    <location>
        <begin position="41"/>
        <end position="51"/>
    </location>
</feature>
<reference evidence="2 3" key="1">
    <citation type="submission" date="2020-01" db="EMBL/GenBank/DDBJ databases">
        <title>Identification and distribution of gene clusters putatively required for synthesis of sphingolipid metabolism inhibitors in phylogenetically diverse species of the filamentous fungus Fusarium.</title>
        <authorList>
            <person name="Kim H.-S."/>
            <person name="Busman M."/>
            <person name="Brown D.W."/>
            <person name="Divon H."/>
            <person name="Uhlig S."/>
            <person name="Proctor R.H."/>
        </authorList>
    </citation>
    <scope>NUCLEOTIDE SEQUENCE [LARGE SCALE GENOMIC DNA]</scope>
    <source>
        <strain evidence="2 3">NRRL 20459</strain>
    </source>
</reference>
<dbReference type="EMBL" id="JAADYS010000469">
    <property type="protein sequence ID" value="KAF4469482.1"/>
    <property type="molecule type" value="Genomic_DNA"/>
</dbReference>
<feature type="region of interest" description="Disordered" evidence="1">
    <location>
        <begin position="1"/>
        <end position="27"/>
    </location>
</feature>
<feature type="compositionally biased region" description="Acidic residues" evidence="1">
    <location>
        <begin position="1"/>
        <end position="25"/>
    </location>
</feature>
<accession>A0A8H4LJV0</accession>
<evidence type="ECO:0000313" key="2">
    <source>
        <dbReference type="EMBL" id="KAF4469482.1"/>
    </source>
</evidence>